<dbReference type="AlphaFoldDB" id="A0A380NBG4"/>
<dbReference type="InterPro" id="IPR036513">
    <property type="entry name" value="STAS_dom_sf"/>
</dbReference>
<dbReference type="PANTHER" id="PTHR33495:SF2">
    <property type="entry name" value="ANTI-SIGMA FACTOR ANTAGONIST TM_1081-RELATED"/>
    <property type="match status" value="1"/>
</dbReference>
<name>A0A380NBG4_STRGR</name>
<sequence>MSSAQSSPRPADRSLQIRQRPEGGGIVVSLGGDLDLENITPLGPALSDAAASVSGPVVVDLSGVGFADSSTVNVFLQAYGAIGPRLRFAALSPFVERLFGLIGLQSALPVHETVAEALAAPLPAPDGDRAP</sequence>
<dbReference type="EMBL" id="UHID01000005">
    <property type="protein sequence ID" value="SUP35203.1"/>
    <property type="molecule type" value="Genomic_DNA"/>
</dbReference>
<dbReference type="Gene3D" id="3.30.750.24">
    <property type="entry name" value="STAS domain"/>
    <property type="match status" value="1"/>
</dbReference>
<dbReference type="InterPro" id="IPR058548">
    <property type="entry name" value="MlaB-like_STAS"/>
</dbReference>
<evidence type="ECO:0000256" key="1">
    <source>
        <dbReference type="SAM" id="MobiDB-lite"/>
    </source>
</evidence>
<dbReference type="GeneID" id="95071337"/>
<evidence type="ECO:0000313" key="4">
    <source>
        <dbReference type="Proteomes" id="UP000254150"/>
    </source>
</evidence>
<dbReference type="Proteomes" id="UP000254150">
    <property type="component" value="Unassembled WGS sequence"/>
</dbReference>
<evidence type="ECO:0000313" key="3">
    <source>
        <dbReference type="EMBL" id="SUP35203.1"/>
    </source>
</evidence>
<dbReference type="Pfam" id="PF13466">
    <property type="entry name" value="STAS_2"/>
    <property type="match status" value="1"/>
</dbReference>
<dbReference type="GO" id="GO:0043856">
    <property type="term" value="F:anti-sigma factor antagonist activity"/>
    <property type="evidence" value="ECO:0007669"/>
    <property type="project" value="TreeGrafter"/>
</dbReference>
<feature type="domain" description="STAS" evidence="2">
    <location>
        <begin position="15"/>
        <end position="121"/>
    </location>
</feature>
<dbReference type="PANTHER" id="PTHR33495">
    <property type="entry name" value="ANTI-SIGMA FACTOR ANTAGONIST TM_1081-RELATED-RELATED"/>
    <property type="match status" value="1"/>
</dbReference>
<dbReference type="RefSeq" id="WP_100455625.1">
    <property type="nucleotide sequence ID" value="NZ_UHID01000005.1"/>
</dbReference>
<dbReference type="CDD" id="cd07043">
    <property type="entry name" value="STAS_anti-anti-sigma_factors"/>
    <property type="match status" value="1"/>
</dbReference>
<proteinExistence type="predicted"/>
<protein>
    <submittedName>
        <fullName evidence="3">Anti-anti-sigma regulatory factor (Antagonist ofanti-sigma factor)</fullName>
    </submittedName>
</protein>
<dbReference type="PROSITE" id="PS50801">
    <property type="entry name" value="STAS"/>
    <property type="match status" value="1"/>
</dbReference>
<gene>
    <name evidence="3" type="primary">rsbV_5</name>
    <name evidence="3" type="ORF">NCTC7807_01933</name>
</gene>
<evidence type="ECO:0000259" key="2">
    <source>
        <dbReference type="PROSITE" id="PS50801"/>
    </source>
</evidence>
<dbReference type="SUPFAM" id="SSF52091">
    <property type="entry name" value="SpoIIaa-like"/>
    <property type="match status" value="1"/>
</dbReference>
<dbReference type="InterPro" id="IPR002645">
    <property type="entry name" value="STAS_dom"/>
</dbReference>
<reference evidence="3 4" key="1">
    <citation type="submission" date="2018-06" db="EMBL/GenBank/DDBJ databases">
        <authorList>
            <consortium name="Pathogen Informatics"/>
            <person name="Doyle S."/>
        </authorList>
    </citation>
    <scope>NUCLEOTIDE SEQUENCE [LARGE SCALE GENOMIC DNA]</scope>
    <source>
        <strain evidence="3 4">NCTC7807</strain>
    </source>
</reference>
<accession>A0A380NBG4</accession>
<feature type="region of interest" description="Disordered" evidence="1">
    <location>
        <begin position="1"/>
        <end position="24"/>
    </location>
</feature>
<organism evidence="3 4">
    <name type="scientific">Streptomyces griseus</name>
    <dbReference type="NCBI Taxonomy" id="1911"/>
    <lineage>
        <taxon>Bacteria</taxon>
        <taxon>Bacillati</taxon>
        <taxon>Actinomycetota</taxon>
        <taxon>Actinomycetes</taxon>
        <taxon>Kitasatosporales</taxon>
        <taxon>Streptomycetaceae</taxon>
        <taxon>Streptomyces</taxon>
    </lineage>
</organism>